<keyword evidence="3" id="KW-0732">Signal</keyword>
<dbReference type="Pfam" id="PF06814">
    <property type="entry name" value="GOST_TM"/>
    <property type="match status" value="1"/>
</dbReference>
<protein>
    <recommendedName>
        <fullName evidence="8">GOST seven transmembrane domain-containing protein</fullName>
    </recommendedName>
</protein>
<dbReference type="EMBL" id="GIBP01003376">
    <property type="protein sequence ID" value="NDV32345.1"/>
    <property type="molecule type" value="Transcribed_RNA"/>
</dbReference>
<evidence type="ECO:0000256" key="4">
    <source>
        <dbReference type="ARBA" id="ARBA00022989"/>
    </source>
</evidence>
<accession>A0A6B2L5V6</accession>
<feature type="transmembrane region" description="Helical" evidence="7">
    <location>
        <begin position="203"/>
        <end position="225"/>
    </location>
</feature>
<feature type="compositionally biased region" description="Acidic residues" evidence="6">
    <location>
        <begin position="324"/>
        <end position="333"/>
    </location>
</feature>
<feature type="compositionally biased region" description="Basic and acidic residues" evidence="6">
    <location>
        <begin position="345"/>
        <end position="358"/>
    </location>
</feature>
<dbReference type="AlphaFoldDB" id="A0A6B2L5V6"/>
<keyword evidence="4 7" id="KW-1133">Transmembrane helix</keyword>
<feature type="transmembrane region" description="Helical" evidence="7">
    <location>
        <begin position="63"/>
        <end position="85"/>
    </location>
</feature>
<name>A0A6B2L5V6_9EUKA</name>
<reference evidence="9" key="1">
    <citation type="journal article" date="2020" name="J. Eukaryot. Microbiol.">
        <title>De novo Sequencing, Assembly and Annotation of the Transcriptome for the Free-Living Testate Amoeba Arcella intermedia.</title>
        <authorList>
            <person name="Ribeiro G.M."/>
            <person name="Porfirio-Sousa A.L."/>
            <person name="Maurer-Alcala X.X."/>
            <person name="Katz L.A."/>
            <person name="Lahr D.J.G."/>
        </authorList>
    </citation>
    <scope>NUCLEOTIDE SEQUENCE</scope>
</reference>
<comment type="subcellular location">
    <subcellularLocation>
        <location evidence="1">Membrane</location>
        <topology evidence="1">Multi-pass membrane protein</topology>
    </subcellularLocation>
</comment>
<evidence type="ECO:0000256" key="5">
    <source>
        <dbReference type="ARBA" id="ARBA00023136"/>
    </source>
</evidence>
<keyword evidence="5 7" id="KW-0472">Membrane</keyword>
<keyword evidence="2 7" id="KW-0812">Transmembrane</keyword>
<evidence type="ECO:0000313" key="9">
    <source>
        <dbReference type="EMBL" id="NDV32345.1"/>
    </source>
</evidence>
<feature type="domain" description="GOST seven transmembrane" evidence="8">
    <location>
        <begin position="61"/>
        <end position="308"/>
    </location>
</feature>
<evidence type="ECO:0000259" key="8">
    <source>
        <dbReference type="Pfam" id="PF06814"/>
    </source>
</evidence>
<dbReference type="GO" id="GO:0005794">
    <property type="term" value="C:Golgi apparatus"/>
    <property type="evidence" value="ECO:0007669"/>
    <property type="project" value="TreeGrafter"/>
</dbReference>
<evidence type="ECO:0000256" key="7">
    <source>
        <dbReference type="SAM" id="Phobius"/>
    </source>
</evidence>
<evidence type="ECO:0000256" key="3">
    <source>
        <dbReference type="ARBA" id="ARBA00022729"/>
    </source>
</evidence>
<dbReference type="InterPro" id="IPR009637">
    <property type="entry name" value="GPR107/GPR108-like"/>
</dbReference>
<feature type="transmembrane region" description="Helical" evidence="7">
    <location>
        <begin position="246"/>
        <end position="270"/>
    </location>
</feature>
<feature type="transmembrane region" description="Helical" evidence="7">
    <location>
        <begin position="97"/>
        <end position="114"/>
    </location>
</feature>
<dbReference type="InterPro" id="IPR053937">
    <property type="entry name" value="GOST_TM"/>
</dbReference>
<evidence type="ECO:0000256" key="6">
    <source>
        <dbReference type="SAM" id="MobiDB-lite"/>
    </source>
</evidence>
<feature type="region of interest" description="Disordered" evidence="6">
    <location>
        <begin position="324"/>
        <end position="358"/>
    </location>
</feature>
<organism evidence="9">
    <name type="scientific">Arcella intermedia</name>
    <dbReference type="NCBI Taxonomy" id="1963864"/>
    <lineage>
        <taxon>Eukaryota</taxon>
        <taxon>Amoebozoa</taxon>
        <taxon>Tubulinea</taxon>
        <taxon>Elardia</taxon>
        <taxon>Arcellinida</taxon>
        <taxon>Sphaerothecina</taxon>
        <taxon>Arcellidae</taxon>
        <taxon>Arcella</taxon>
    </lineage>
</organism>
<sequence length="358" mass="41649">MDDYDYDPTTKHLRLNEKFTLNTTGVWYFFLAQCNHTHTALVNGIIQWKNPYGYLSGLLFPYLPMYICLSIAFLALLLVWSFFLVKYRENLMGLQHAVTATLSFALIENVLWSYDYISYNIQGDISNPVNMVGALLTTGKLTTIRTLILLVAIGYSITVPTLESKVKIYVVALTVTYAIASAVEEYVWVIKTMALDFPEPLEIVVQLVLVLTNFVYVGWVGYSLYHQYKKLTEEKQTQKMSMYKTFITALVVFILISGILYFLQITFVILNLRDDYWQVWWFWDAYWEVGYFLVVLLIAYLWWPNENNERYAYSLQLQNEDDNELADLEDDDSPPVQPLEVNESDEPKELKNSHSDSE</sequence>
<proteinExistence type="predicted"/>
<evidence type="ECO:0000256" key="2">
    <source>
        <dbReference type="ARBA" id="ARBA00022692"/>
    </source>
</evidence>
<dbReference type="PANTHER" id="PTHR21229">
    <property type="entry name" value="LUNG SEVEN TRANSMEMBRANE RECEPTOR"/>
    <property type="match status" value="1"/>
</dbReference>
<feature type="transmembrane region" description="Helical" evidence="7">
    <location>
        <begin position="285"/>
        <end position="303"/>
    </location>
</feature>
<feature type="transmembrane region" description="Helical" evidence="7">
    <location>
        <begin position="166"/>
        <end position="183"/>
    </location>
</feature>
<dbReference type="PANTHER" id="PTHR21229:SF1">
    <property type="entry name" value="GH17801P"/>
    <property type="match status" value="1"/>
</dbReference>
<evidence type="ECO:0000256" key="1">
    <source>
        <dbReference type="ARBA" id="ARBA00004141"/>
    </source>
</evidence>
<feature type="transmembrane region" description="Helical" evidence="7">
    <location>
        <begin position="134"/>
        <end position="154"/>
    </location>
</feature>
<dbReference type="GO" id="GO:0016020">
    <property type="term" value="C:membrane"/>
    <property type="evidence" value="ECO:0007669"/>
    <property type="project" value="UniProtKB-SubCell"/>
</dbReference>